<dbReference type="InterPro" id="IPR008984">
    <property type="entry name" value="SMAD_FHA_dom_sf"/>
</dbReference>
<proteinExistence type="predicted"/>
<sequence>MTQSEQQPPLLRLVVTEGPQAGKELDSKKGTTLRVGRTAKSALYIKDPTISEAHAEVAWREGAWALRDLGSSNGTALNGRDLEEGAWAPLKDGDVLRLGTATLARVEVAAVASEQLTVEEFVLAECAQLEQRVRARAEQAANQLRQEWQEQKQTLLMG</sequence>
<reference evidence="3 4" key="1">
    <citation type="journal article" date="2018" name="Plant J.">
        <title>Genome sequences of Chlorella sorokiniana UTEX 1602 and Micractinium conductrix SAG 241.80: implications to maltose excretion by a green alga.</title>
        <authorList>
            <person name="Arriola M.B."/>
            <person name="Velmurugan N."/>
            <person name="Zhang Y."/>
            <person name="Plunkett M.H."/>
            <person name="Hondzo H."/>
            <person name="Barney B.M."/>
        </authorList>
    </citation>
    <scope>NUCLEOTIDE SEQUENCE [LARGE SCALE GENOMIC DNA]</scope>
    <source>
        <strain evidence="4">UTEX 1602</strain>
    </source>
</reference>
<accession>A0A2P6TMI7</accession>
<dbReference type="PROSITE" id="PS50006">
    <property type="entry name" value="FHA_DOMAIN"/>
    <property type="match status" value="1"/>
</dbReference>
<dbReference type="Pfam" id="PF00498">
    <property type="entry name" value="FHA"/>
    <property type="match status" value="1"/>
</dbReference>
<dbReference type="PANTHER" id="PTHR23308">
    <property type="entry name" value="NUCLEAR INHIBITOR OF PROTEIN PHOSPHATASE-1"/>
    <property type="match status" value="1"/>
</dbReference>
<feature type="domain" description="FHA" evidence="2">
    <location>
        <begin position="33"/>
        <end position="82"/>
    </location>
</feature>
<evidence type="ECO:0000313" key="3">
    <source>
        <dbReference type="EMBL" id="PRW45542.1"/>
    </source>
</evidence>
<name>A0A2P6TMI7_CHLSO</name>
<dbReference type="Proteomes" id="UP000239899">
    <property type="component" value="Unassembled WGS sequence"/>
</dbReference>
<dbReference type="EMBL" id="LHPG02000011">
    <property type="protein sequence ID" value="PRW45542.1"/>
    <property type="molecule type" value="Genomic_DNA"/>
</dbReference>
<evidence type="ECO:0000259" key="2">
    <source>
        <dbReference type="PROSITE" id="PS50006"/>
    </source>
</evidence>
<evidence type="ECO:0000256" key="1">
    <source>
        <dbReference type="SAM" id="Coils"/>
    </source>
</evidence>
<keyword evidence="4" id="KW-1185">Reference proteome</keyword>
<dbReference type="OrthoDB" id="687730at2759"/>
<dbReference type="AlphaFoldDB" id="A0A2P6TMI7"/>
<gene>
    <name evidence="3" type="ORF">C2E21_5729</name>
</gene>
<feature type="coiled-coil region" evidence="1">
    <location>
        <begin position="127"/>
        <end position="154"/>
    </location>
</feature>
<protein>
    <submittedName>
        <fullName evidence="3">FHA domain-containing protein</fullName>
    </submittedName>
</protein>
<comment type="caution">
    <text evidence="3">The sequence shown here is derived from an EMBL/GenBank/DDBJ whole genome shotgun (WGS) entry which is preliminary data.</text>
</comment>
<evidence type="ECO:0000313" key="4">
    <source>
        <dbReference type="Proteomes" id="UP000239899"/>
    </source>
</evidence>
<dbReference type="InterPro" id="IPR050923">
    <property type="entry name" value="Cell_Proc_Reg/RNA_Proc"/>
</dbReference>
<dbReference type="Gene3D" id="2.60.200.20">
    <property type="match status" value="1"/>
</dbReference>
<dbReference type="InterPro" id="IPR000253">
    <property type="entry name" value="FHA_dom"/>
</dbReference>
<dbReference type="SMART" id="SM00240">
    <property type="entry name" value="FHA"/>
    <property type="match status" value="1"/>
</dbReference>
<keyword evidence="1" id="KW-0175">Coiled coil</keyword>
<organism evidence="3 4">
    <name type="scientific">Chlorella sorokiniana</name>
    <name type="common">Freshwater green alga</name>
    <dbReference type="NCBI Taxonomy" id="3076"/>
    <lineage>
        <taxon>Eukaryota</taxon>
        <taxon>Viridiplantae</taxon>
        <taxon>Chlorophyta</taxon>
        <taxon>core chlorophytes</taxon>
        <taxon>Trebouxiophyceae</taxon>
        <taxon>Chlorellales</taxon>
        <taxon>Chlorellaceae</taxon>
        <taxon>Chlorella clade</taxon>
        <taxon>Chlorella</taxon>
    </lineage>
</organism>
<dbReference type="SUPFAM" id="SSF49879">
    <property type="entry name" value="SMAD/FHA domain"/>
    <property type="match status" value="1"/>
</dbReference>